<dbReference type="InterPro" id="IPR045136">
    <property type="entry name" value="Iah1-like"/>
</dbReference>
<dbReference type="GO" id="GO:0016788">
    <property type="term" value="F:hydrolase activity, acting on ester bonds"/>
    <property type="evidence" value="ECO:0007669"/>
    <property type="project" value="InterPro"/>
</dbReference>
<reference evidence="2 3" key="1">
    <citation type="journal article" date="2016" name="Fungal Biol.">
        <title>The genome of Xylona heveae provides a window into fungal endophytism.</title>
        <authorList>
            <person name="Gazis R."/>
            <person name="Kuo A."/>
            <person name="Riley R."/>
            <person name="LaButti K."/>
            <person name="Lipzen A."/>
            <person name="Lin J."/>
            <person name="Amirebrahimi M."/>
            <person name="Hesse C.N."/>
            <person name="Spatafora J.W."/>
            <person name="Henrissat B."/>
            <person name="Hainaut M."/>
            <person name="Grigoriev I.V."/>
            <person name="Hibbett D.S."/>
        </authorList>
    </citation>
    <scope>NUCLEOTIDE SEQUENCE [LARGE SCALE GENOMIC DNA]</scope>
    <source>
        <strain evidence="2 3">TC161</strain>
    </source>
</reference>
<keyword evidence="3" id="KW-1185">Reference proteome</keyword>
<dbReference type="FunCoup" id="A0A165FXA9">
    <property type="interactions" value="230"/>
</dbReference>
<dbReference type="Gene3D" id="3.40.50.1110">
    <property type="entry name" value="SGNH hydrolase"/>
    <property type="match status" value="1"/>
</dbReference>
<dbReference type="PANTHER" id="PTHR14209:SF19">
    <property type="entry name" value="ISOAMYL ACETATE-HYDROLYZING ESTERASE 1 HOMOLOG"/>
    <property type="match status" value="1"/>
</dbReference>
<sequence>MFPYDIFFLFGDSLTQQSFSQAKGFGFGPALQDAYIRRLDVLNRGFSGYNSAHALKTLDKIVPNPSQGKIRFLTVFLGANDACLAGGPTRQHVPIEEYKKNLKAIIAHPLIKEHNPRIILITPPPVDEYGLTRTDLAKGITDVLRTAEHTKSYADAAKDVGKELQLTVLDLWTAFMERAGWQPEQEVLPGSKKLGQNTLLAELFHDGLHFNPPAYKILFDELMKVIAKNWPDQLPENLPFVFPHWEELTR</sequence>
<dbReference type="GeneID" id="28897940"/>
<dbReference type="Proteomes" id="UP000076632">
    <property type="component" value="Unassembled WGS sequence"/>
</dbReference>
<keyword evidence="2" id="KW-0378">Hydrolase</keyword>
<protein>
    <submittedName>
        <fullName evidence="2">GDSL lipase/acylhydrolase family protein</fullName>
    </submittedName>
</protein>
<accession>A0A165FXA9</accession>
<dbReference type="Pfam" id="PF13472">
    <property type="entry name" value="Lipase_GDSL_2"/>
    <property type="match status" value="1"/>
</dbReference>
<organism evidence="2 3">
    <name type="scientific">Xylona heveae (strain CBS 132557 / TC161)</name>
    <dbReference type="NCBI Taxonomy" id="1328760"/>
    <lineage>
        <taxon>Eukaryota</taxon>
        <taxon>Fungi</taxon>
        <taxon>Dikarya</taxon>
        <taxon>Ascomycota</taxon>
        <taxon>Pezizomycotina</taxon>
        <taxon>Xylonomycetes</taxon>
        <taxon>Xylonales</taxon>
        <taxon>Xylonaceae</taxon>
        <taxon>Xylona</taxon>
    </lineage>
</organism>
<dbReference type="OrthoDB" id="671439at2759"/>
<dbReference type="OMA" id="VIWPKVI"/>
<evidence type="ECO:0000313" key="2">
    <source>
        <dbReference type="EMBL" id="KZF21496.1"/>
    </source>
</evidence>
<proteinExistence type="predicted"/>
<feature type="domain" description="SGNH hydrolase-type esterase" evidence="1">
    <location>
        <begin position="9"/>
        <end position="217"/>
    </location>
</feature>
<dbReference type="RefSeq" id="XP_018187051.1">
    <property type="nucleotide sequence ID" value="XM_018332803.1"/>
</dbReference>
<dbReference type="InterPro" id="IPR036514">
    <property type="entry name" value="SGNH_hydro_sf"/>
</dbReference>
<dbReference type="InParanoid" id="A0A165FXA9"/>
<dbReference type="PANTHER" id="PTHR14209">
    <property type="entry name" value="ISOAMYL ACETATE-HYDROLYZING ESTERASE 1"/>
    <property type="match status" value="1"/>
</dbReference>
<evidence type="ECO:0000313" key="3">
    <source>
        <dbReference type="Proteomes" id="UP000076632"/>
    </source>
</evidence>
<dbReference type="SUPFAM" id="SSF52266">
    <property type="entry name" value="SGNH hydrolase"/>
    <property type="match status" value="1"/>
</dbReference>
<dbReference type="InterPro" id="IPR013830">
    <property type="entry name" value="SGNH_hydro"/>
</dbReference>
<dbReference type="EMBL" id="KV407460">
    <property type="protein sequence ID" value="KZF21496.1"/>
    <property type="molecule type" value="Genomic_DNA"/>
</dbReference>
<name>A0A165FXA9_XYLHT</name>
<dbReference type="STRING" id="1328760.A0A165FXA9"/>
<dbReference type="CDD" id="cd01838">
    <property type="entry name" value="Isoamyl_acetate_hydrolase_like"/>
    <property type="match status" value="1"/>
</dbReference>
<evidence type="ECO:0000259" key="1">
    <source>
        <dbReference type="Pfam" id="PF13472"/>
    </source>
</evidence>
<gene>
    <name evidence="2" type="ORF">L228DRAFT_248209</name>
</gene>
<dbReference type="AlphaFoldDB" id="A0A165FXA9"/>